<reference evidence="2" key="1">
    <citation type="submission" date="2019-04" db="EMBL/GenBank/DDBJ databases">
        <title>Sequencing of skin fungus with MAO and IRED activity.</title>
        <authorList>
            <person name="Marsaioli A.J."/>
            <person name="Bonatto J.M.C."/>
            <person name="Reis Junior O."/>
        </authorList>
    </citation>
    <scope>NUCLEOTIDE SEQUENCE</scope>
    <source>
        <strain evidence="2">30M1</strain>
    </source>
</reference>
<sequence length="100" mass="11625">MSYPKAIHHALNKITDRVNDLHHELNTLSVSRDGLIADHVGLCNSLRLLDSDYRRHRCKVIRAAARMIGEHDQQILELERELRELLDVQTEMLGVMEEEE</sequence>
<protein>
    <submittedName>
        <fullName evidence="2">Uncharacterized protein</fullName>
    </submittedName>
</protein>
<gene>
    <name evidence="2" type="ORF">E8E13_003362</name>
</gene>
<name>A0A9P4W297_CURKU</name>
<proteinExistence type="predicted"/>
<organism evidence="2 3">
    <name type="scientific">Curvularia kusanoi</name>
    <name type="common">Cochliobolus kusanoi</name>
    <dbReference type="NCBI Taxonomy" id="90978"/>
    <lineage>
        <taxon>Eukaryota</taxon>
        <taxon>Fungi</taxon>
        <taxon>Dikarya</taxon>
        <taxon>Ascomycota</taxon>
        <taxon>Pezizomycotina</taxon>
        <taxon>Dothideomycetes</taxon>
        <taxon>Pleosporomycetidae</taxon>
        <taxon>Pleosporales</taxon>
        <taxon>Pleosporineae</taxon>
        <taxon>Pleosporaceae</taxon>
        <taxon>Curvularia</taxon>
    </lineage>
</organism>
<comment type="caution">
    <text evidence="2">The sequence shown here is derived from an EMBL/GenBank/DDBJ whole genome shotgun (WGS) entry which is preliminary data.</text>
</comment>
<keyword evidence="3" id="KW-1185">Reference proteome</keyword>
<dbReference type="EMBL" id="SWKU01000041">
    <property type="protein sequence ID" value="KAF2994415.1"/>
    <property type="molecule type" value="Genomic_DNA"/>
</dbReference>
<evidence type="ECO:0000313" key="3">
    <source>
        <dbReference type="Proteomes" id="UP000801428"/>
    </source>
</evidence>
<accession>A0A9P4W297</accession>
<feature type="coiled-coil region" evidence="1">
    <location>
        <begin position="61"/>
        <end position="88"/>
    </location>
</feature>
<keyword evidence="1" id="KW-0175">Coiled coil</keyword>
<evidence type="ECO:0000313" key="2">
    <source>
        <dbReference type="EMBL" id="KAF2994415.1"/>
    </source>
</evidence>
<evidence type="ECO:0000256" key="1">
    <source>
        <dbReference type="SAM" id="Coils"/>
    </source>
</evidence>
<dbReference type="Proteomes" id="UP000801428">
    <property type="component" value="Unassembled WGS sequence"/>
</dbReference>
<dbReference type="AlphaFoldDB" id="A0A9P4W297"/>